<dbReference type="InterPro" id="IPR051010">
    <property type="entry name" value="BCAA_transport"/>
</dbReference>
<organism evidence="4 5">
    <name type="scientific">Malaciobacter marinus</name>
    <dbReference type="NCBI Taxonomy" id="505249"/>
    <lineage>
        <taxon>Bacteria</taxon>
        <taxon>Pseudomonadati</taxon>
        <taxon>Campylobacterota</taxon>
        <taxon>Epsilonproteobacteria</taxon>
        <taxon>Campylobacterales</taxon>
        <taxon>Arcobacteraceae</taxon>
        <taxon>Malaciobacter</taxon>
    </lineage>
</organism>
<evidence type="ECO:0000256" key="2">
    <source>
        <dbReference type="ARBA" id="ARBA00022729"/>
    </source>
</evidence>
<keyword evidence="2" id="KW-0732">Signal</keyword>
<comment type="similarity">
    <text evidence="1">Belongs to the leucine-binding protein family.</text>
</comment>
<protein>
    <submittedName>
        <fullName evidence="4">Amino acid/amide ABC transporter substrate-binding protein (HAAT family)</fullName>
    </submittedName>
</protein>
<accession>A0AB36ZXX4</accession>
<dbReference type="PANTHER" id="PTHR30483:SF6">
    <property type="entry name" value="PERIPLASMIC BINDING PROTEIN OF ABC TRANSPORTER FOR NATURAL AMINO ACIDS"/>
    <property type="match status" value="1"/>
</dbReference>
<evidence type="ECO:0000313" key="4">
    <source>
        <dbReference type="EMBL" id="PPK60878.1"/>
    </source>
</evidence>
<dbReference type="InterPro" id="IPR028082">
    <property type="entry name" value="Peripla_BP_I"/>
</dbReference>
<dbReference type="InterPro" id="IPR028081">
    <property type="entry name" value="Leu-bd"/>
</dbReference>
<feature type="domain" description="Leucine-binding protein" evidence="3">
    <location>
        <begin position="30"/>
        <end position="363"/>
    </location>
</feature>
<proteinExistence type="inferred from homology"/>
<dbReference type="AlphaFoldDB" id="A0AB36ZXX4"/>
<evidence type="ECO:0000313" key="5">
    <source>
        <dbReference type="Proteomes" id="UP000239861"/>
    </source>
</evidence>
<comment type="caution">
    <text evidence="4">The sequence shown here is derived from an EMBL/GenBank/DDBJ whole genome shotgun (WGS) entry which is preliminary data.</text>
</comment>
<dbReference type="EMBL" id="PTIW01000015">
    <property type="protein sequence ID" value="PPK60878.1"/>
    <property type="molecule type" value="Genomic_DNA"/>
</dbReference>
<dbReference type="RefSeq" id="WP_079579757.1">
    <property type="nucleotide sequence ID" value="NZ_FUYO01000025.1"/>
</dbReference>
<reference evidence="4 5" key="1">
    <citation type="submission" date="2018-02" db="EMBL/GenBank/DDBJ databases">
        <title>Subsurface microbial communities from deep shales in Ohio and West Virginia, USA.</title>
        <authorList>
            <person name="Wrighton K."/>
        </authorList>
    </citation>
    <scope>NUCLEOTIDE SEQUENCE [LARGE SCALE GENOMIC DNA]</scope>
    <source>
        <strain evidence="4 5">MARC-MIP3H16</strain>
    </source>
</reference>
<gene>
    <name evidence="4" type="ORF">B0F89_11547</name>
</gene>
<dbReference type="SUPFAM" id="SSF53822">
    <property type="entry name" value="Periplasmic binding protein-like I"/>
    <property type="match status" value="1"/>
</dbReference>
<name>A0AB36ZXX4_9BACT</name>
<sequence length="370" mass="42000">MKKILLILIVLITVFFAFFFYKKNSSEENINIGFISGLTGKYSSLGNGVLSGFKLAFEEIEYKINGKKVNIITKDDGQDEKKALNAINDLIKKDIKIVVGNTTSSMTKISIKALENRKDILLISATASSEEFSKKDDNFIRTQVSNSVEKFLKLSKYLLENKKDKMVIYYDSKNSSYSKGVIKYVKSSYEKNSEGEVVSIVDINVGFEAILKDIKKKNPNVVFIIANSLDTAKLSQFLRLKHIDSTFVSAGWAKEYKLIQEGGKAVEGMLFITAYDDNNAKDKDYLIFKSKYKKLYGYEPSVFATQAYETGKILIQALQNTTNPVKIKEYILTKKVFNGLQGHIIFDKYGDVSRDYFITTIKNSEYERIN</sequence>
<dbReference type="Proteomes" id="UP000239861">
    <property type="component" value="Unassembled WGS sequence"/>
</dbReference>
<dbReference type="Pfam" id="PF13458">
    <property type="entry name" value="Peripla_BP_6"/>
    <property type="match status" value="1"/>
</dbReference>
<evidence type="ECO:0000256" key="1">
    <source>
        <dbReference type="ARBA" id="ARBA00010062"/>
    </source>
</evidence>
<dbReference type="Gene3D" id="3.40.50.2300">
    <property type="match status" value="2"/>
</dbReference>
<evidence type="ECO:0000259" key="3">
    <source>
        <dbReference type="Pfam" id="PF13458"/>
    </source>
</evidence>
<dbReference type="PANTHER" id="PTHR30483">
    <property type="entry name" value="LEUCINE-SPECIFIC-BINDING PROTEIN"/>
    <property type="match status" value="1"/>
</dbReference>